<evidence type="ECO:0000256" key="1">
    <source>
        <dbReference type="ARBA" id="ARBA00010923"/>
    </source>
</evidence>
<dbReference type="Proteomes" id="UP000001025">
    <property type="component" value="Chromosome"/>
</dbReference>
<evidence type="ECO:0000313" key="6">
    <source>
        <dbReference type="EMBL" id="CAD76983.1"/>
    </source>
</evidence>
<dbReference type="InterPro" id="IPR051212">
    <property type="entry name" value="Type-I_RE_S_subunit"/>
</dbReference>
<keyword evidence="7" id="KW-1185">Reference proteome</keyword>
<proteinExistence type="inferred from homology"/>
<dbReference type="InterPro" id="IPR000055">
    <property type="entry name" value="Restrct_endonuc_typeI_TRD"/>
</dbReference>
<keyword evidence="2" id="KW-0680">Restriction system</keyword>
<keyword evidence="3" id="KW-0238">DNA-binding</keyword>
<feature type="region of interest" description="Disordered" evidence="4">
    <location>
        <begin position="270"/>
        <end position="295"/>
    </location>
</feature>
<dbReference type="GO" id="GO:0003677">
    <property type="term" value="F:DNA binding"/>
    <property type="evidence" value="ECO:0007669"/>
    <property type="project" value="UniProtKB-KW"/>
</dbReference>
<comment type="similarity">
    <text evidence="1">Belongs to the type-I restriction system S methylase family.</text>
</comment>
<dbReference type="eggNOG" id="COG0732">
    <property type="taxonomic scope" value="Bacteria"/>
</dbReference>
<evidence type="ECO:0000256" key="2">
    <source>
        <dbReference type="ARBA" id="ARBA00022747"/>
    </source>
</evidence>
<dbReference type="PANTHER" id="PTHR43140">
    <property type="entry name" value="TYPE-1 RESTRICTION ENZYME ECOKI SPECIFICITY PROTEIN"/>
    <property type="match status" value="1"/>
</dbReference>
<dbReference type="EnsemblBacteria" id="CAD76983">
    <property type="protein sequence ID" value="CAD76983"/>
    <property type="gene ID" value="RB10767"/>
</dbReference>
<organism evidence="6 7">
    <name type="scientific">Rhodopirellula baltica (strain DSM 10527 / NCIMB 13988 / SH1)</name>
    <dbReference type="NCBI Taxonomy" id="243090"/>
    <lineage>
        <taxon>Bacteria</taxon>
        <taxon>Pseudomonadati</taxon>
        <taxon>Planctomycetota</taxon>
        <taxon>Planctomycetia</taxon>
        <taxon>Pirellulales</taxon>
        <taxon>Pirellulaceae</taxon>
        <taxon>Rhodopirellula</taxon>
    </lineage>
</organism>
<dbReference type="STRING" id="243090.RB10767"/>
<dbReference type="EMBL" id="BX294152">
    <property type="protein sequence ID" value="CAD76983.1"/>
    <property type="molecule type" value="Genomic_DNA"/>
</dbReference>
<protein>
    <submittedName>
        <fullName evidence="6">Type I restriction enzyme EcoEI specificity protein</fullName>
    </submittedName>
</protein>
<name>Q7UK98_RHOBA</name>
<evidence type="ECO:0000256" key="4">
    <source>
        <dbReference type="SAM" id="MobiDB-lite"/>
    </source>
</evidence>
<dbReference type="Gene3D" id="3.90.220.20">
    <property type="entry name" value="DNA methylase specificity domains"/>
    <property type="match status" value="2"/>
</dbReference>
<feature type="compositionally biased region" description="Polar residues" evidence="4">
    <location>
        <begin position="8"/>
        <end position="18"/>
    </location>
</feature>
<reference evidence="6 7" key="1">
    <citation type="journal article" date="2003" name="Proc. Natl. Acad. Sci. U.S.A.">
        <title>Complete genome sequence of the marine planctomycete Pirellula sp. strain 1.</title>
        <authorList>
            <person name="Gloeckner F.O."/>
            <person name="Kube M."/>
            <person name="Bauer M."/>
            <person name="Teeling H."/>
            <person name="Lombardot T."/>
            <person name="Ludwig W."/>
            <person name="Gade D."/>
            <person name="Beck A."/>
            <person name="Borzym K."/>
            <person name="Heitmann K."/>
            <person name="Rabus R."/>
            <person name="Schlesner H."/>
            <person name="Amann R."/>
            <person name="Reinhardt R."/>
        </authorList>
    </citation>
    <scope>NUCLEOTIDE SEQUENCE [LARGE SCALE GENOMIC DNA]</scope>
    <source>
        <strain evidence="7">DSM 10527 / NCIMB 13988 / SH1</strain>
    </source>
</reference>
<evidence type="ECO:0000313" key="7">
    <source>
        <dbReference type="Proteomes" id="UP000001025"/>
    </source>
</evidence>
<dbReference type="PATRIC" id="fig|243090.15.peg.5198"/>
<dbReference type="KEGG" id="rba:RB10767"/>
<evidence type="ECO:0000256" key="3">
    <source>
        <dbReference type="ARBA" id="ARBA00023125"/>
    </source>
</evidence>
<dbReference type="Pfam" id="PF01420">
    <property type="entry name" value="Methylase_S"/>
    <property type="match status" value="1"/>
</dbReference>
<dbReference type="SUPFAM" id="SSF116734">
    <property type="entry name" value="DNA methylase specificity domain"/>
    <property type="match status" value="2"/>
</dbReference>
<dbReference type="CDD" id="cd17261">
    <property type="entry name" value="RMtype1_S_EcoKI-TRD2-CR2_like"/>
    <property type="match status" value="1"/>
</dbReference>
<dbReference type="GO" id="GO:0019812">
    <property type="term" value="C:type I site-specific deoxyribonuclease complex"/>
    <property type="evidence" value="ECO:0000318"/>
    <property type="project" value="GO_Central"/>
</dbReference>
<feature type="domain" description="Type I restriction modification DNA specificity" evidence="5">
    <location>
        <begin position="42"/>
        <end position="202"/>
    </location>
</feature>
<dbReference type="REBASE" id="7228">
    <property type="entry name" value="S.RbaORF10768P"/>
</dbReference>
<dbReference type="FunCoup" id="Q7UK98">
    <property type="interactions" value="29"/>
</dbReference>
<dbReference type="CDD" id="cd17254">
    <property type="entry name" value="RMtype1_S_FclI-TRD1-CR1_like"/>
    <property type="match status" value="1"/>
</dbReference>
<dbReference type="InterPro" id="IPR044946">
    <property type="entry name" value="Restrct_endonuc_typeI_TRD_sf"/>
</dbReference>
<accession>Q7UK98</accession>
<gene>
    <name evidence="6" type="primary">hsdS</name>
    <name evidence="6" type="ordered locus">RB10767</name>
</gene>
<sequence length="550" mass="60591">MIAKKQSPAKQKQTPTQDKLSRGESVEVARSGGESASGEALPEGWADVPIGDLCDLVNGRAFKPKEWSETGLPIIRIQNLNKAEAKYNHFDGEYADKHLVRPGELLFAWSGTPGTSFGAHIWNGPKALLNQHIFRVLIDEDDLNMTFFRFAINHKLEELIGKAHGGVGLRHVTKGKFEATQVPLPPLAEQSRIVSAIESLQERSSRARFLLSEVGPLIGQLRQSVLRDAFSGKLTADWREANPNVEPAFKLLSRIRTERRERWEAEQLAKYEAKGKQPPKNWQDKYKEPEPVDESELPELPDGWCWCQVGDLIESFDAGRSPTALSHPARDGEYGVLKVSAVTWREFDPNANKALKDGDEIGDTPTPRKGDLLISRANTVELIGAVVLVKADYPNLMLSDKTLRMNPASKELVPEYLLYGLRSESVRKFFEDNATGTSNSMRNLSQGKILDAPIALAPLAEQQAVADLLVTNDEACTSVASGLASMESSLTQLDQSILSKAFRGELVPQDPRDEPASELLARIRAKRVANSAKNTSKKKKATTAKAASNA</sequence>
<dbReference type="PANTHER" id="PTHR43140:SF1">
    <property type="entry name" value="TYPE I RESTRICTION ENZYME ECOKI SPECIFICITY SUBUNIT"/>
    <property type="match status" value="1"/>
</dbReference>
<dbReference type="AlphaFoldDB" id="Q7UK98"/>
<dbReference type="OrthoDB" id="9811611at2"/>
<feature type="region of interest" description="Disordered" evidence="4">
    <location>
        <begin position="528"/>
        <end position="550"/>
    </location>
</feature>
<feature type="region of interest" description="Disordered" evidence="4">
    <location>
        <begin position="1"/>
        <end position="43"/>
    </location>
</feature>
<evidence type="ECO:0000259" key="5">
    <source>
        <dbReference type="Pfam" id="PF01420"/>
    </source>
</evidence>
<dbReference type="GO" id="GO:0009307">
    <property type="term" value="P:DNA restriction-modification system"/>
    <property type="evidence" value="ECO:0000318"/>
    <property type="project" value="GO_Central"/>
</dbReference>
<dbReference type="HOGENOM" id="CLU_021095_10_2_0"/>
<dbReference type="RefSeq" id="WP_011122924.1">
    <property type="nucleotide sequence ID" value="NC_005027.1"/>
</dbReference>
<dbReference type="InParanoid" id="Q7UK98"/>